<dbReference type="PANTHER" id="PTHR21600">
    <property type="entry name" value="MITOCHONDRIAL RNA PSEUDOURIDINE SYNTHASE"/>
    <property type="match status" value="1"/>
</dbReference>
<dbReference type="InterPro" id="IPR006145">
    <property type="entry name" value="PsdUridine_synth_RsuA/RluA"/>
</dbReference>
<evidence type="ECO:0000256" key="1">
    <source>
        <dbReference type="ARBA" id="ARBA00000073"/>
    </source>
</evidence>
<evidence type="ECO:0000256" key="4">
    <source>
        <dbReference type="ARBA" id="ARBA00031870"/>
    </source>
</evidence>
<protein>
    <recommendedName>
        <fullName evidence="4">RNA pseudouridylate synthase</fullName>
    </recommendedName>
    <alternativeName>
        <fullName evidence="5">RNA-uridine isomerase</fullName>
    </alternativeName>
</protein>
<dbReference type="Pfam" id="PF00849">
    <property type="entry name" value="PseudoU_synth_2"/>
    <property type="match status" value="1"/>
</dbReference>
<comment type="caution">
    <text evidence="8">The sequence shown here is derived from an EMBL/GenBank/DDBJ whole genome shotgun (WGS) entry which is preliminary data.</text>
</comment>
<evidence type="ECO:0000313" key="8">
    <source>
        <dbReference type="EMBL" id="MBZ2387365.1"/>
    </source>
</evidence>
<keyword evidence="9" id="KW-1185">Reference proteome</keyword>
<accession>A0ABS7T0Q5</accession>
<evidence type="ECO:0000256" key="2">
    <source>
        <dbReference type="ARBA" id="ARBA00010876"/>
    </source>
</evidence>
<dbReference type="PROSITE" id="PS01129">
    <property type="entry name" value="PSI_RLU"/>
    <property type="match status" value="1"/>
</dbReference>
<comment type="catalytic activity">
    <reaction evidence="1">
        <text>a uridine in RNA = a pseudouridine in RNA</text>
        <dbReference type="Rhea" id="RHEA:48348"/>
        <dbReference type="Rhea" id="RHEA-COMP:12068"/>
        <dbReference type="Rhea" id="RHEA-COMP:12069"/>
        <dbReference type="ChEBI" id="CHEBI:65314"/>
        <dbReference type="ChEBI" id="CHEBI:65315"/>
    </reaction>
</comment>
<dbReference type="Proteomes" id="UP000734271">
    <property type="component" value="Unassembled WGS sequence"/>
</dbReference>
<evidence type="ECO:0000256" key="6">
    <source>
        <dbReference type="PROSITE-ProRule" id="PRU00182"/>
    </source>
</evidence>
<dbReference type="RefSeq" id="WP_223420309.1">
    <property type="nucleotide sequence ID" value="NZ_JAIPME010000002.1"/>
</dbReference>
<dbReference type="InterPro" id="IPR036986">
    <property type="entry name" value="S4_RNA-bd_sf"/>
</dbReference>
<dbReference type="PANTHER" id="PTHR21600:SF83">
    <property type="entry name" value="PSEUDOURIDYLATE SYNTHASE RPUSD4, MITOCHONDRIAL"/>
    <property type="match status" value="1"/>
</dbReference>
<name>A0ABS7T0Q5_9FIRM</name>
<dbReference type="SUPFAM" id="SSF55120">
    <property type="entry name" value="Pseudouridine synthase"/>
    <property type="match status" value="1"/>
</dbReference>
<evidence type="ECO:0000313" key="9">
    <source>
        <dbReference type="Proteomes" id="UP000734271"/>
    </source>
</evidence>
<dbReference type="InterPro" id="IPR020103">
    <property type="entry name" value="PsdUridine_synth_cat_dom_sf"/>
</dbReference>
<organism evidence="8 9">
    <name type="scientific">Anaerococcus murdochii</name>
    <dbReference type="NCBI Taxonomy" id="411577"/>
    <lineage>
        <taxon>Bacteria</taxon>
        <taxon>Bacillati</taxon>
        <taxon>Bacillota</taxon>
        <taxon>Tissierellia</taxon>
        <taxon>Tissierellales</taxon>
        <taxon>Peptoniphilaceae</taxon>
        <taxon>Anaerococcus</taxon>
    </lineage>
</organism>
<proteinExistence type="inferred from homology"/>
<dbReference type="InterPro" id="IPR050188">
    <property type="entry name" value="RluA_PseudoU_synthase"/>
</dbReference>
<reference evidence="8 9" key="1">
    <citation type="submission" date="2021-08" db="EMBL/GenBank/DDBJ databases">
        <title>FDA dAtabase for Regulatory Grade micrObial Sequences (FDA-ARGOS): Supporting development and validation of Infectious Disease Dx tests.</title>
        <authorList>
            <person name="Sproer C."/>
            <person name="Gronow S."/>
            <person name="Severitt S."/>
            <person name="Schroder I."/>
            <person name="Tallon L."/>
            <person name="Sadzewicz L."/>
            <person name="Zhao X."/>
            <person name="Boylan J."/>
            <person name="Ott S."/>
            <person name="Bowen H."/>
            <person name="Vavikolanu K."/>
            <person name="Hazen T."/>
            <person name="Aluvathingal J."/>
            <person name="Nadendla S."/>
            <person name="Lowell S."/>
            <person name="Myers T."/>
            <person name="Yan Y."/>
            <person name="Sichtig H."/>
        </authorList>
    </citation>
    <scope>NUCLEOTIDE SEQUENCE [LARGE SCALE GENOMIC DNA]</scope>
    <source>
        <strain evidence="8 9">FDAARGOS_1460</strain>
    </source>
</reference>
<feature type="domain" description="Pseudouridine synthase RsuA/RluA-like" evidence="7">
    <location>
        <begin position="92"/>
        <end position="246"/>
    </location>
</feature>
<sequence>MIEIIVSKNQSDQRFDRFLRKYFENAPLSVISKNIRKKNFKINDKRAKNNDFVYEGDVVKMYISDEDYNKWLTKIDFVPGDFYLDIVYEDDNIIIMDKDYGELTHAASKADYGNNLVDKMLSYLYKTRSFDMSDKTFKPAVVNRLDRNTAGLVIGAKNSKTLRSLNKAIRENRIDKYYLTIVSGRVDQDFKIDSVISKNENKNKVKKSKDGKEILTYFKALETNDRYSFLECKLITGRTHQIRYSLKENGTPILGDRKYGDRTVNKEVKDIFGINNHILLAYKLIFPEIEGLEYLKDKEFLSDKYDDMIEFKEKIMSK</sequence>
<evidence type="ECO:0000256" key="3">
    <source>
        <dbReference type="ARBA" id="ARBA00023235"/>
    </source>
</evidence>
<keyword evidence="3" id="KW-0413">Isomerase</keyword>
<dbReference type="Gene3D" id="3.10.290.10">
    <property type="entry name" value="RNA-binding S4 domain"/>
    <property type="match status" value="1"/>
</dbReference>
<gene>
    <name evidence="8" type="ORF">K8P03_08730</name>
</gene>
<dbReference type="EMBL" id="JAIPME010000002">
    <property type="protein sequence ID" value="MBZ2387365.1"/>
    <property type="molecule type" value="Genomic_DNA"/>
</dbReference>
<evidence type="ECO:0000256" key="5">
    <source>
        <dbReference type="ARBA" id="ARBA00033164"/>
    </source>
</evidence>
<comment type="similarity">
    <text evidence="2">Belongs to the pseudouridine synthase RluA family.</text>
</comment>
<dbReference type="Gene3D" id="3.30.2350.10">
    <property type="entry name" value="Pseudouridine synthase"/>
    <property type="match status" value="1"/>
</dbReference>
<dbReference type="CDD" id="cd02869">
    <property type="entry name" value="PseudoU_synth_RluA_like"/>
    <property type="match status" value="1"/>
</dbReference>
<dbReference type="PROSITE" id="PS50889">
    <property type="entry name" value="S4"/>
    <property type="match status" value="1"/>
</dbReference>
<dbReference type="InterPro" id="IPR006224">
    <property type="entry name" value="PsdUridine_synth_RluA-like_CS"/>
</dbReference>
<keyword evidence="6" id="KW-0694">RNA-binding</keyword>
<evidence type="ECO:0000259" key="7">
    <source>
        <dbReference type="Pfam" id="PF00849"/>
    </source>
</evidence>